<name>A0A875RWU6_EENNA</name>
<feature type="compositionally biased region" description="Gly residues" evidence="1">
    <location>
        <begin position="40"/>
        <end position="49"/>
    </location>
</feature>
<keyword evidence="3" id="KW-1185">Reference proteome</keyword>
<gene>
    <name evidence="2" type="ORF">FOA43_000277</name>
</gene>
<reference evidence="2" key="1">
    <citation type="submission" date="2020-10" db="EMBL/GenBank/DDBJ databases">
        <authorList>
            <person name="Roach M.J.R."/>
        </authorList>
    </citation>
    <scope>NUCLEOTIDE SEQUENCE</scope>
    <source>
        <strain evidence="2">CBS 1945</strain>
    </source>
</reference>
<feature type="region of interest" description="Disordered" evidence="1">
    <location>
        <begin position="387"/>
        <end position="415"/>
    </location>
</feature>
<sequence>MSSGTISGSDSTGNSGSASANSKDNLKAGSSKAGSSKGSSGKGSSGKGSFGTEASLGNTSPFKAGVASTRSGASSFFKEKANRLSLLSSYSGVVHNADVDTIQYVVSKSPTRETSVLSNAFSELRTVTSGNTPTIPQSPSNSIRHSLTLKNINKALGESAQDCTTTPTIYTPPVSEVGSIQVPLILPTTPKTYHQNDMSSNKTPDREQTMDLEIPIPARSAKRPNSVYLDPSLVSPSNSLKDFNADSVTLSLTPKKKSRINLMGPRSPPPISPLPSPTKDNFITELALSDKGHKRTSTVDTTGTLGTMDSMTSKRSEVIGGKLDDIMQQVENVRCEIDGKAQPVNIRTPTTPVSLVSNSSGKMGVESHSILTSTESFHTAQSFDSDWVDDEEEEKDNENDEQESLQTSTLPNVQSSLDRASISTLQNPAYVSRASTVTARDKHQSGTHISPQGYTTSRDWFNKTSTGGNRALPGTASSSKYSLQQPNIPRPSENAASEYPSSSIVDSPSFRASVLGKTKKKNNKRVKSFSYDTLARLLNATDGIVIGQEFANLGMPNEEKYLIEKIVTSLSRLTANMMINPNRYDQSCTRLENVLNMLEGFD</sequence>
<feature type="compositionally biased region" description="Polar residues" evidence="1">
    <location>
        <begin position="404"/>
        <end position="415"/>
    </location>
</feature>
<evidence type="ECO:0000313" key="3">
    <source>
        <dbReference type="Proteomes" id="UP000662931"/>
    </source>
</evidence>
<dbReference type="RefSeq" id="XP_038776538.1">
    <property type="nucleotide sequence ID" value="XM_038920610.1"/>
</dbReference>
<feature type="region of interest" description="Disordered" evidence="1">
    <location>
        <begin position="435"/>
        <end position="505"/>
    </location>
</feature>
<dbReference type="EMBL" id="CP064812">
    <property type="protein sequence ID" value="QPG72973.1"/>
    <property type="molecule type" value="Genomic_DNA"/>
</dbReference>
<feature type="compositionally biased region" description="Low complexity" evidence="1">
    <location>
        <begin position="1"/>
        <end position="39"/>
    </location>
</feature>
<feature type="compositionally biased region" description="Polar residues" evidence="1">
    <location>
        <begin position="190"/>
        <end position="202"/>
    </location>
</feature>
<dbReference type="GeneID" id="62193678"/>
<feature type="region of interest" description="Disordered" evidence="1">
    <location>
        <begin position="1"/>
        <end position="67"/>
    </location>
</feature>
<feature type="compositionally biased region" description="Acidic residues" evidence="1">
    <location>
        <begin position="387"/>
        <end position="403"/>
    </location>
</feature>
<evidence type="ECO:0000256" key="1">
    <source>
        <dbReference type="SAM" id="MobiDB-lite"/>
    </source>
</evidence>
<dbReference type="KEGG" id="bnn:FOA43_000277"/>
<feature type="compositionally biased region" description="Polar residues" evidence="1">
    <location>
        <begin position="475"/>
        <end position="487"/>
    </location>
</feature>
<feature type="region of interest" description="Disordered" evidence="1">
    <location>
        <begin position="190"/>
        <end position="209"/>
    </location>
</feature>
<evidence type="ECO:0000313" key="2">
    <source>
        <dbReference type="EMBL" id="QPG72973.1"/>
    </source>
</evidence>
<proteinExistence type="predicted"/>
<dbReference type="OrthoDB" id="4067583at2759"/>
<accession>A0A875RWU6</accession>
<organism evidence="2 3">
    <name type="scientific">Eeniella nana</name>
    <name type="common">Yeast</name>
    <name type="synonym">Brettanomyces nanus</name>
    <dbReference type="NCBI Taxonomy" id="13502"/>
    <lineage>
        <taxon>Eukaryota</taxon>
        <taxon>Fungi</taxon>
        <taxon>Dikarya</taxon>
        <taxon>Ascomycota</taxon>
        <taxon>Saccharomycotina</taxon>
        <taxon>Pichiomycetes</taxon>
        <taxon>Pichiales</taxon>
        <taxon>Pichiaceae</taxon>
        <taxon>Brettanomyces</taxon>
    </lineage>
</organism>
<dbReference type="AlphaFoldDB" id="A0A875RWU6"/>
<dbReference type="Proteomes" id="UP000662931">
    <property type="component" value="Chromosome 1"/>
</dbReference>
<feature type="compositionally biased region" description="Polar residues" evidence="1">
    <location>
        <begin position="446"/>
        <end position="468"/>
    </location>
</feature>
<protein>
    <submittedName>
        <fullName evidence="2">Uncharacterized protein</fullName>
    </submittedName>
</protein>